<protein>
    <submittedName>
        <fullName evidence="1">Uncharacterized protein</fullName>
    </submittedName>
</protein>
<organism evidence="1 2">
    <name type="scientific">Desulfocucumis palustris</name>
    <dbReference type="NCBI Taxonomy" id="1898651"/>
    <lineage>
        <taxon>Bacteria</taxon>
        <taxon>Bacillati</taxon>
        <taxon>Bacillota</taxon>
        <taxon>Clostridia</taxon>
        <taxon>Eubacteriales</taxon>
        <taxon>Desulfocucumaceae</taxon>
        <taxon>Desulfocucumis</taxon>
    </lineage>
</organism>
<dbReference type="AlphaFoldDB" id="A0A2L2XAN8"/>
<keyword evidence="2" id="KW-1185">Reference proteome</keyword>
<evidence type="ECO:0000313" key="1">
    <source>
        <dbReference type="EMBL" id="GBF33160.1"/>
    </source>
</evidence>
<dbReference type="EMBL" id="BFAV01000073">
    <property type="protein sequence ID" value="GBF33160.1"/>
    <property type="molecule type" value="Genomic_DNA"/>
</dbReference>
<evidence type="ECO:0000313" key="2">
    <source>
        <dbReference type="Proteomes" id="UP000239549"/>
    </source>
</evidence>
<accession>A0A2L2XAN8</accession>
<reference evidence="2" key="1">
    <citation type="submission" date="2018-02" db="EMBL/GenBank/DDBJ databases">
        <title>Genome sequence of Desulfocucumis palustris strain NAW-5.</title>
        <authorList>
            <person name="Watanabe M."/>
            <person name="Kojima H."/>
            <person name="Fukui M."/>
        </authorList>
    </citation>
    <scope>NUCLEOTIDE SEQUENCE [LARGE SCALE GENOMIC DNA]</scope>
    <source>
        <strain evidence="2">NAW-5</strain>
    </source>
</reference>
<name>A0A2L2XAN8_9FIRM</name>
<gene>
    <name evidence="1" type="ORF">DCCM_2257</name>
</gene>
<sequence>MGHNSLIFVAERGYIKAGGLFIAYRCQALSLPPLLFIMPEINI</sequence>
<comment type="caution">
    <text evidence="1">The sequence shown here is derived from an EMBL/GenBank/DDBJ whole genome shotgun (WGS) entry which is preliminary data.</text>
</comment>
<dbReference type="Proteomes" id="UP000239549">
    <property type="component" value="Unassembled WGS sequence"/>
</dbReference>
<proteinExistence type="predicted"/>